<evidence type="ECO:0000313" key="9">
    <source>
        <dbReference type="Proteomes" id="UP001163821"/>
    </source>
</evidence>
<keyword evidence="9" id="KW-1185">Reference proteome</keyword>
<feature type="chain" id="PRO_5041259937" evidence="6">
    <location>
        <begin position="23"/>
        <end position="687"/>
    </location>
</feature>
<comment type="subcellular location">
    <subcellularLocation>
        <location evidence="1">Cell outer membrane</location>
    </subcellularLocation>
</comment>
<comment type="similarity">
    <text evidence="2">Belongs to the SusD family.</text>
</comment>
<dbReference type="Pfam" id="PF07980">
    <property type="entry name" value="SusD_RagB"/>
    <property type="match status" value="1"/>
</dbReference>
<sequence>MMKNIVLYICLALLPFMFTGCSSDYLDVSNAGQSDDDFVMSSPDEAFKTLSWAYAEYRQNAVHGGNYNWQDPLGSDAEYMSEFPTANNVIARLQPGATAINNAAGLYNSLNVVVARTARIADLISQQAGYQADAEGNAPTAWTQVYGEAKTLWAHCAWELVRHFGDVPFGYDNKIVEEYELTSRFAIMDTIINELKAVESKMYVLGEGGLTSERISRTYANALIGEIALHAGSWQTIRTDESGLYGAVQFEEKGSNDGTCVYARRSDYLDYIRTAEQYLNAAVNTHKGTATLVTSDSRAANNPFQKVWQEINSRRISPESIFEIGTVPGTGNAEMGYSQGRAGARHNNLAYLNTFAAIRIIPSFFYNAYEPGDKRRDASMVVTGSDAATGREALVPLGVGTRIGGGGPATNKWDKNRGDEPDYPNVSFRATGINYVLLRMADAMLMLAEAKAILGTDDAGAVALVNDIRERAFGDASHNIAGLTGEALLDAIYNERKLELLGEGDIRWDMIRSGKFNERAIAVRQEMAAMISGLEANGYYTFPSGRTISNYVWTKYVQVSGSSTAVVTQSPDENDPALYPGWRGIYEWGAEAHAAYPAKNLAIQGLYNYIDPNGAEAAALEADGYTKVNWGIRVWSDPNAKAMLDAAILDGVVGRETSAPRYFHAMPLTVIDQSKGKVKNGYGLPNQ</sequence>
<evidence type="ECO:0000256" key="2">
    <source>
        <dbReference type="ARBA" id="ARBA00006275"/>
    </source>
</evidence>
<dbReference type="PROSITE" id="PS51257">
    <property type="entry name" value="PROKAR_LIPOPROTEIN"/>
    <property type="match status" value="1"/>
</dbReference>
<evidence type="ECO:0000256" key="5">
    <source>
        <dbReference type="ARBA" id="ARBA00023237"/>
    </source>
</evidence>
<proteinExistence type="inferred from homology"/>
<dbReference type="GO" id="GO:0009279">
    <property type="term" value="C:cell outer membrane"/>
    <property type="evidence" value="ECO:0007669"/>
    <property type="project" value="UniProtKB-SubCell"/>
</dbReference>
<dbReference type="InterPro" id="IPR012944">
    <property type="entry name" value="SusD_RagB_dom"/>
</dbReference>
<dbReference type="InterPro" id="IPR011990">
    <property type="entry name" value="TPR-like_helical_dom_sf"/>
</dbReference>
<dbReference type="SUPFAM" id="SSF48452">
    <property type="entry name" value="TPR-like"/>
    <property type="match status" value="1"/>
</dbReference>
<feature type="signal peptide" evidence="6">
    <location>
        <begin position="1"/>
        <end position="22"/>
    </location>
</feature>
<feature type="domain" description="RagB/SusD" evidence="7">
    <location>
        <begin position="365"/>
        <end position="517"/>
    </location>
</feature>
<dbReference type="Gene3D" id="1.25.40.390">
    <property type="match status" value="1"/>
</dbReference>
<evidence type="ECO:0000256" key="1">
    <source>
        <dbReference type="ARBA" id="ARBA00004442"/>
    </source>
</evidence>
<reference evidence="8" key="1">
    <citation type="submission" date="2022-10" db="EMBL/GenBank/DDBJ databases">
        <title>Gaoshiqiia sediminis gen. nov., sp. nov., isolated from coastal sediment.</title>
        <authorList>
            <person name="Yu W.X."/>
            <person name="Mu D.S."/>
            <person name="Du J.Z."/>
            <person name="Liang Y.Q."/>
        </authorList>
    </citation>
    <scope>NUCLEOTIDE SEQUENCE</scope>
    <source>
        <strain evidence="8">A06</strain>
    </source>
</reference>
<evidence type="ECO:0000256" key="4">
    <source>
        <dbReference type="ARBA" id="ARBA00023136"/>
    </source>
</evidence>
<gene>
    <name evidence="8" type="ORF">N2K84_03980</name>
</gene>
<name>A0AA42C7R3_9BACT</name>
<protein>
    <submittedName>
        <fullName evidence="8">RagB/SusD family nutrient uptake outer membrane protein</fullName>
    </submittedName>
</protein>
<keyword evidence="3 6" id="KW-0732">Signal</keyword>
<evidence type="ECO:0000313" key="8">
    <source>
        <dbReference type="EMBL" id="MCW0481876.1"/>
    </source>
</evidence>
<evidence type="ECO:0000256" key="3">
    <source>
        <dbReference type="ARBA" id="ARBA00022729"/>
    </source>
</evidence>
<keyword evidence="4" id="KW-0472">Membrane</keyword>
<dbReference type="AlphaFoldDB" id="A0AA42C7R3"/>
<comment type="caution">
    <text evidence="8">The sequence shown here is derived from an EMBL/GenBank/DDBJ whole genome shotgun (WGS) entry which is preliminary data.</text>
</comment>
<dbReference type="Proteomes" id="UP001163821">
    <property type="component" value="Unassembled WGS sequence"/>
</dbReference>
<evidence type="ECO:0000259" key="7">
    <source>
        <dbReference type="Pfam" id="PF07980"/>
    </source>
</evidence>
<dbReference type="RefSeq" id="WP_282590486.1">
    <property type="nucleotide sequence ID" value="NZ_JAPAAF010000003.1"/>
</dbReference>
<evidence type="ECO:0000256" key="6">
    <source>
        <dbReference type="SAM" id="SignalP"/>
    </source>
</evidence>
<organism evidence="8 9">
    <name type="scientific">Gaoshiqia sediminis</name>
    <dbReference type="NCBI Taxonomy" id="2986998"/>
    <lineage>
        <taxon>Bacteria</taxon>
        <taxon>Pseudomonadati</taxon>
        <taxon>Bacteroidota</taxon>
        <taxon>Bacteroidia</taxon>
        <taxon>Marinilabiliales</taxon>
        <taxon>Prolixibacteraceae</taxon>
        <taxon>Gaoshiqia</taxon>
    </lineage>
</organism>
<dbReference type="EMBL" id="JAPAAF010000003">
    <property type="protein sequence ID" value="MCW0481876.1"/>
    <property type="molecule type" value="Genomic_DNA"/>
</dbReference>
<accession>A0AA42C7R3</accession>
<keyword evidence="5" id="KW-0998">Cell outer membrane</keyword>